<sequence length="413" mass="45253">MNGTEVWQSKEKTSFKSNHQALRFIGGNLVSFFGDQIYLIALPLMVLALTGSPLSMGIVAAIERVPVLLQPLAGVLADRLNRKRILLFCDFFRFLLLGSIGVLFLYGMITIHAIYAAAFMIGVLGQLYQTSQFASIPKLVRKQDLDLMNSLNTGMFHTAVFLAPGLGGWIVALYNPGVGMILNSLSFFIGFLVVWSLRLEAERMQREKRSFTQDMREGFRFVIRQKPLLYTNIAMFFSVFGTTLFLTMLIVHLKAEIGFSGISIGWLLSIGGLGAIGGAVLSPILRTRVAYRTLLFGCGALGGLSIILFSFYQSFLALALLNAVGTICASISSPCIVTLRQKLSPEHLLGRVQATSRFMTWALMPVAALVAGITGEYISTTMTIAIGGSVSTIASFIYLHPSLKKIDREEVPH</sequence>
<feature type="transmembrane region" description="Helical" evidence="7">
    <location>
        <begin position="257"/>
        <end position="281"/>
    </location>
</feature>
<name>A0A845E6I2_9BACI</name>
<keyword evidence="5 7" id="KW-1133">Transmembrane helix</keyword>
<proteinExistence type="predicted"/>
<evidence type="ECO:0000259" key="8">
    <source>
        <dbReference type="PROSITE" id="PS50850"/>
    </source>
</evidence>
<evidence type="ECO:0000256" key="4">
    <source>
        <dbReference type="ARBA" id="ARBA00022692"/>
    </source>
</evidence>
<dbReference type="InterPro" id="IPR011701">
    <property type="entry name" value="MFS"/>
</dbReference>
<dbReference type="Gene3D" id="1.20.1250.20">
    <property type="entry name" value="MFS general substrate transporter like domains"/>
    <property type="match status" value="1"/>
</dbReference>
<feature type="transmembrane region" description="Helical" evidence="7">
    <location>
        <begin position="85"/>
        <end position="106"/>
    </location>
</feature>
<evidence type="ECO:0000256" key="2">
    <source>
        <dbReference type="ARBA" id="ARBA00022448"/>
    </source>
</evidence>
<protein>
    <submittedName>
        <fullName evidence="9">MFS transporter</fullName>
    </submittedName>
</protein>
<comment type="subcellular location">
    <subcellularLocation>
        <location evidence="1">Cell membrane</location>
        <topology evidence="1">Multi-pass membrane protein</topology>
    </subcellularLocation>
</comment>
<evidence type="ECO:0000313" key="10">
    <source>
        <dbReference type="Proteomes" id="UP000447393"/>
    </source>
</evidence>
<reference evidence="9 10" key="1">
    <citation type="submission" date="2019-11" db="EMBL/GenBank/DDBJ databases">
        <title>Genome sequences of 17 halophilic strains isolated from different environments.</title>
        <authorList>
            <person name="Furrow R.E."/>
        </authorList>
    </citation>
    <scope>NUCLEOTIDE SEQUENCE [LARGE SCALE GENOMIC DNA]</scope>
    <source>
        <strain evidence="9 10">22505_10_Sand</strain>
    </source>
</reference>
<accession>A0A845E6I2</accession>
<dbReference type="RefSeq" id="WP_160917424.1">
    <property type="nucleotide sequence ID" value="NZ_WMEZ01000010.1"/>
</dbReference>
<organism evidence="9 10">
    <name type="scientific">Halobacillus litoralis</name>
    <dbReference type="NCBI Taxonomy" id="45668"/>
    <lineage>
        <taxon>Bacteria</taxon>
        <taxon>Bacillati</taxon>
        <taxon>Bacillota</taxon>
        <taxon>Bacilli</taxon>
        <taxon>Bacillales</taxon>
        <taxon>Bacillaceae</taxon>
        <taxon>Halobacillus</taxon>
    </lineage>
</organism>
<feature type="transmembrane region" description="Helical" evidence="7">
    <location>
        <begin position="180"/>
        <end position="199"/>
    </location>
</feature>
<dbReference type="Pfam" id="PF07690">
    <property type="entry name" value="MFS_1"/>
    <property type="match status" value="1"/>
</dbReference>
<dbReference type="GO" id="GO:0022857">
    <property type="term" value="F:transmembrane transporter activity"/>
    <property type="evidence" value="ECO:0007669"/>
    <property type="project" value="InterPro"/>
</dbReference>
<feature type="transmembrane region" description="Helical" evidence="7">
    <location>
        <begin position="381"/>
        <end position="399"/>
    </location>
</feature>
<dbReference type="PANTHER" id="PTHR23513:SF6">
    <property type="entry name" value="MAJOR FACILITATOR SUPERFAMILY ASSOCIATED DOMAIN-CONTAINING PROTEIN"/>
    <property type="match status" value="1"/>
</dbReference>
<evidence type="ECO:0000256" key="7">
    <source>
        <dbReference type="SAM" id="Phobius"/>
    </source>
</evidence>
<dbReference type="Proteomes" id="UP000447393">
    <property type="component" value="Unassembled WGS sequence"/>
</dbReference>
<dbReference type="EMBL" id="WMEZ01000010">
    <property type="protein sequence ID" value="MYL51377.1"/>
    <property type="molecule type" value="Genomic_DNA"/>
</dbReference>
<keyword evidence="6 7" id="KW-0472">Membrane</keyword>
<dbReference type="GO" id="GO:0005886">
    <property type="term" value="C:plasma membrane"/>
    <property type="evidence" value="ECO:0007669"/>
    <property type="project" value="UniProtKB-SubCell"/>
</dbReference>
<feature type="transmembrane region" description="Helical" evidence="7">
    <location>
        <begin position="37"/>
        <end position="62"/>
    </location>
</feature>
<gene>
    <name evidence="9" type="ORF">GLV98_18035</name>
</gene>
<feature type="transmembrane region" description="Helical" evidence="7">
    <location>
        <begin position="358"/>
        <end position="375"/>
    </location>
</feature>
<dbReference type="PANTHER" id="PTHR23513">
    <property type="entry name" value="INTEGRAL MEMBRANE EFFLUX PROTEIN-RELATED"/>
    <property type="match status" value="1"/>
</dbReference>
<keyword evidence="3" id="KW-1003">Cell membrane</keyword>
<dbReference type="SUPFAM" id="SSF103473">
    <property type="entry name" value="MFS general substrate transporter"/>
    <property type="match status" value="1"/>
</dbReference>
<keyword evidence="4 7" id="KW-0812">Transmembrane</keyword>
<evidence type="ECO:0000256" key="5">
    <source>
        <dbReference type="ARBA" id="ARBA00022989"/>
    </source>
</evidence>
<evidence type="ECO:0000313" key="9">
    <source>
        <dbReference type="EMBL" id="MYL51377.1"/>
    </source>
</evidence>
<dbReference type="InterPro" id="IPR020846">
    <property type="entry name" value="MFS_dom"/>
</dbReference>
<feature type="domain" description="Major facilitator superfamily (MFS) profile" evidence="8">
    <location>
        <begin position="227"/>
        <end position="413"/>
    </location>
</feature>
<dbReference type="PRINTS" id="PR01988">
    <property type="entry name" value="EXPORTERBACE"/>
</dbReference>
<evidence type="ECO:0000256" key="1">
    <source>
        <dbReference type="ARBA" id="ARBA00004651"/>
    </source>
</evidence>
<feature type="transmembrane region" description="Helical" evidence="7">
    <location>
        <begin position="318"/>
        <end position="337"/>
    </location>
</feature>
<dbReference type="InterPro" id="IPR036259">
    <property type="entry name" value="MFS_trans_sf"/>
</dbReference>
<dbReference type="PROSITE" id="PS50850">
    <property type="entry name" value="MFS"/>
    <property type="match status" value="1"/>
</dbReference>
<keyword evidence="2" id="KW-0813">Transport</keyword>
<feature type="transmembrane region" description="Helical" evidence="7">
    <location>
        <begin position="151"/>
        <end position="174"/>
    </location>
</feature>
<feature type="transmembrane region" description="Helical" evidence="7">
    <location>
        <begin position="229"/>
        <end position="251"/>
    </location>
</feature>
<feature type="transmembrane region" description="Helical" evidence="7">
    <location>
        <begin position="112"/>
        <end position="130"/>
    </location>
</feature>
<evidence type="ECO:0000256" key="3">
    <source>
        <dbReference type="ARBA" id="ARBA00022475"/>
    </source>
</evidence>
<evidence type="ECO:0000256" key="6">
    <source>
        <dbReference type="ARBA" id="ARBA00023136"/>
    </source>
</evidence>
<dbReference type="AlphaFoldDB" id="A0A845E6I2"/>
<dbReference type="CDD" id="cd06173">
    <property type="entry name" value="MFS_MefA_like"/>
    <property type="match status" value="1"/>
</dbReference>
<feature type="transmembrane region" description="Helical" evidence="7">
    <location>
        <begin position="293"/>
        <end position="312"/>
    </location>
</feature>
<comment type="caution">
    <text evidence="9">The sequence shown here is derived from an EMBL/GenBank/DDBJ whole genome shotgun (WGS) entry which is preliminary data.</text>
</comment>
<dbReference type="OrthoDB" id="2276409at2"/>
<dbReference type="InterPro" id="IPR022324">
    <property type="entry name" value="Bacilysin_exporter_BacE_put"/>
</dbReference>